<evidence type="ECO:0000256" key="1">
    <source>
        <dbReference type="SAM" id="MobiDB-lite"/>
    </source>
</evidence>
<feature type="transmembrane region" description="Helical" evidence="2">
    <location>
        <begin position="50"/>
        <end position="70"/>
    </location>
</feature>
<feature type="region of interest" description="Disordered" evidence="1">
    <location>
        <begin position="22"/>
        <end position="41"/>
    </location>
</feature>
<proteinExistence type="predicted"/>
<organism evidence="3">
    <name type="scientific">viral metagenome</name>
    <dbReference type="NCBI Taxonomy" id="1070528"/>
    <lineage>
        <taxon>unclassified sequences</taxon>
        <taxon>metagenomes</taxon>
        <taxon>organismal metagenomes</taxon>
    </lineage>
</organism>
<dbReference type="EMBL" id="MT143932">
    <property type="protein sequence ID" value="QJH92930.1"/>
    <property type="molecule type" value="Genomic_DNA"/>
</dbReference>
<accession>A0A6M3M9Y8</accession>
<sequence length="75" mass="8447">MSEQPRYGYDRTEEERLARHQAMYGSESELPERGTGRRAKVSSDAQSQGLIWLAVVLGAGAVAVTVYVAWKENWF</sequence>
<gene>
    <name evidence="4" type="ORF">MM171A02238_0005</name>
    <name evidence="3" type="ORF">MM171B01273_0009</name>
</gene>
<keyword evidence="2" id="KW-1133">Transmembrane helix</keyword>
<evidence type="ECO:0000313" key="3">
    <source>
        <dbReference type="EMBL" id="QJB02433.1"/>
    </source>
</evidence>
<name>A0A6M3M9Y8_9ZZZZ</name>
<evidence type="ECO:0000256" key="2">
    <source>
        <dbReference type="SAM" id="Phobius"/>
    </source>
</evidence>
<protein>
    <submittedName>
        <fullName evidence="3">Uncharacterized protein</fullName>
    </submittedName>
</protein>
<keyword evidence="2" id="KW-0812">Transmembrane</keyword>
<keyword evidence="2" id="KW-0472">Membrane</keyword>
<dbReference type="AlphaFoldDB" id="A0A6M3M9Y8"/>
<dbReference type="EMBL" id="MT143783">
    <property type="protein sequence ID" value="QJB02433.1"/>
    <property type="molecule type" value="Genomic_DNA"/>
</dbReference>
<reference evidence="3" key="1">
    <citation type="submission" date="2020-03" db="EMBL/GenBank/DDBJ databases">
        <title>The deep terrestrial virosphere.</title>
        <authorList>
            <person name="Holmfeldt K."/>
            <person name="Nilsson E."/>
            <person name="Simone D."/>
            <person name="Lopez-Fernandez M."/>
            <person name="Wu X."/>
            <person name="de Brujin I."/>
            <person name="Lundin D."/>
            <person name="Andersson A."/>
            <person name="Bertilsson S."/>
            <person name="Dopson M."/>
        </authorList>
    </citation>
    <scope>NUCLEOTIDE SEQUENCE</scope>
    <source>
        <strain evidence="4">MM171A02238</strain>
        <strain evidence="3">MM171B01273</strain>
    </source>
</reference>
<evidence type="ECO:0000313" key="4">
    <source>
        <dbReference type="EMBL" id="QJH92930.1"/>
    </source>
</evidence>